<feature type="transmembrane region" description="Helical" evidence="11">
    <location>
        <begin position="596"/>
        <end position="619"/>
    </location>
</feature>
<feature type="transmembrane region" description="Helical" evidence="11">
    <location>
        <begin position="738"/>
        <end position="758"/>
    </location>
</feature>
<dbReference type="GO" id="GO:0016020">
    <property type="term" value="C:membrane"/>
    <property type="evidence" value="ECO:0007669"/>
    <property type="project" value="UniProtKB-SubCell"/>
</dbReference>
<dbReference type="Pfam" id="PF01061">
    <property type="entry name" value="ABC2_membrane"/>
    <property type="match status" value="2"/>
</dbReference>
<keyword evidence="6" id="KW-0067">ATP-binding</keyword>
<proteinExistence type="inferred from homology"/>
<dbReference type="InterPro" id="IPR043926">
    <property type="entry name" value="ABCG_dom"/>
</dbReference>
<dbReference type="InterPro" id="IPR017871">
    <property type="entry name" value="ABC_transporter-like_CS"/>
</dbReference>
<evidence type="ECO:0000256" key="1">
    <source>
        <dbReference type="ARBA" id="ARBA00004141"/>
    </source>
</evidence>
<dbReference type="Pfam" id="PF14510">
    <property type="entry name" value="ABC_trans_N"/>
    <property type="match status" value="1"/>
</dbReference>
<dbReference type="EMBL" id="JAODAN010000007">
    <property type="protein sequence ID" value="KAK1922946.1"/>
    <property type="molecule type" value="Genomic_DNA"/>
</dbReference>
<feature type="transmembrane region" description="Helical" evidence="11">
    <location>
        <begin position="1268"/>
        <end position="1286"/>
    </location>
</feature>
<dbReference type="CDD" id="cd03232">
    <property type="entry name" value="ABCG_PDR_domain2"/>
    <property type="match status" value="1"/>
</dbReference>
<feature type="transmembrane region" description="Helical" evidence="11">
    <location>
        <begin position="852"/>
        <end position="873"/>
    </location>
</feature>
<dbReference type="InterPro" id="IPR034003">
    <property type="entry name" value="ABCG_PDR_2"/>
</dbReference>
<feature type="transmembrane region" description="Helical" evidence="11">
    <location>
        <begin position="1375"/>
        <end position="1399"/>
    </location>
</feature>
<feature type="transmembrane region" description="Helical" evidence="11">
    <location>
        <begin position="1528"/>
        <end position="1549"/>
    </location>
</feature>
<dbReference type="Gene3D" id="3.40.50.300">
    <property type="entry name" value="P-loop containing nucleotide triphosphate hydrolases"/>
    <property type="match status" value="2"/>
</dbReference>
<dbReference type="PANTHER" id="PTHR19241">
    <property type="entry name" value="ATP-BINDING CASSETTE TRANSPORTER"/>
    <property type="match status" value="1"/>
</dbReference>
<feature type="compositionally biased region" description="Polar residues" evidence="10">
    <location>
        <begin position="33"/>
        <end position="62"/>
    </location>
</feature>
<dbReference type="Pfam" id="PF19055">
    <property type="entry name" value="ABC2_membrane_7"/>
    <property type="match status" value="1"/>
</dbReference>
<evidence type="ECO:0000313" key="14">
    <source>
        <dbReference type="Proteomes" id="UP001182556"/>
    </source>
</evidence>
<dbReference type="InterPro" id="IPR034001">
    <property type="entry name" value="ABCG_PDR_1"/>
</dbReference>
<feature type="transmembrane region" description="Helical" evidence="11">
    <location>
        <begin position="1292"/>
        <end position="1311"/>
    </location>
</feature>
<comment type="caution">
    <text evidence="13">The sequence shown here is derived from an EMBL/GenBank/DDBJ whole genome shotgun (WGS) entry which is preliminary data.</text>
</comment>
<feature type="transmembrane region" description="Helical" evidence="11">
    <location>
        <begin position="1332"/>
        <end position="1363"/>
    </location>
</feature>
<dbReference type="Proteomes" id="UP001182556">
    <property type="component" value="Unassembled WGS sequence"/>
</dbReference>
<reference evidence="13" key="1">
    <citation type="submission" date="2023-02" db="EMBL/GenBank/DDBJ databases">
        <title>Identification and recombinant expression of a fungal hydrolase from Papiliotrema laurentii that hydrolyzes apple cutin and clears colloidal polyester polyurethane.</title>
        <authorList>
            <consortium name="DOE Joint Genome Institute"/>
            <person name="Roman V.A."/>
            <person name="Bojanowski C."/>
            <person name="Crable B.R."/>
            <person name="Wagner D.N."/>
            <person name="Hung C.S."/>
            <person name="Nadeau L.J."/>
            <person name="Schratz L."/>
            <person name="Haridas S."/>
            <person name="Pangilinan J."/>
            <person name="Lipzen A."/>
            <person name="Na H."/>
            <person name="Yan M."/>
            <person name="Ng V."/>
            <person name="Grigoriev I.V."/>
            <person name="Spatafora J.W."/>
            <person name="Barlow D."/>
            <person name="Biffinger J."/>
            <person name="Kelley-Loughnane N."/>
            <person name="Varaljay V.A."/>
            <person name="Crookes-Goodson W.J."/>
        </authorList>
    </citation>
    <scope>NUCLEOTIDE SEQUENCE</scope>
    <source>
        <strain evidence="13">5307AH</strain>
    </source>
</reference>
<dbReference type="FunFam" id="3.40.50.300:FF:000054">
    <property type="entry name" value="ABC multidrug transporter atrF"/>
    <property type="match status" value="1"/>
</dbReference>
<dbReference type="SMART" id="SM00382">
    <property type="entry name" value="AAA"/>
    <property type="match status" value="2"/>
</dbReference>
<evidence type="ECO:0000256" key="2">
    <source>
        <dbReference type="ARBA" id="ARBA00006012"/>
    </source>
</evidence>
<evidence type="ECO:0000313" key="13">
    <source>
        <dbReference type="EMBL" id="KAK1922946.1"/>
    </source>
</evidence>
<accession>A0AAD9FP06</accession>
<dbReference type="InterPro" id="IPR029481">
    <property type="entry name" value="ABC_trans_N"/>
</dbReference>
<dbReference type="InterPro" id="IPR010929">
    <property type="entry name" value="PDR_CDR_ABC"/>
</dbReference>
<keyword evidence="7 11" id="KW-1133">Transmembrane helix</keyword>
<evidence type="ECO:0000256" key="7">
    <source>
        <dbReference type="ARBA" id="ARBA00022989"/>
    </source>
</evidence>
<keyword evidence="3" id="KW-0813">Transport</keyword>
<evidence type="ECO:0000256" key="8">
    <source>
        <dbReference type="ARBA" id="ARBA00023136"/>
    </source>
</evidence>
<dbReference type="GO" id="GO:0016887">
    <property type="term" value="F:ATP hydrolysis activity"/>
    <property type="evidence" value="ECO:0007669"/>
    <property type="project" value="InterPro"/>
</dbReference>
<feature type="transmembrane region" description="Helical" evidence="11">
    <location>
        <begin position="670"/>
        <end position="699"/>
    </location>
</feature>
<dbReference type="SUPFAM" id="SSF52540">
    <property type="entry name" value="P-loop containing nucleoside triphosphate hydrolases"/>
    <property type="match status" value="2"/>
</dbReference>
<evidence type="ECO:0000256" key="10">
    <source>
        <dbReference type="SAM" id="MobiDB-lite"/>
    </source>
</evidence>
<dbReference type="Pfam" id="PF06422">
    <property type="entry name" value="PDR_CDR"/>
    <property type="match status" value="1"/>
</dbReference>
<dbReference type="InterPro" id="IPR013525">
    <property type="entry name" value="ABC2_TM"/>
</dbReference>
<sequence length="1554" mass="172979">MATHDASEVHLGPPIDTAAPTEQVHNNNNNNNAVPNSTPATSSLTNEHTRTGSSSSDGNTLANDDAVHGESSGKEGGLAAPKGQISMRSSAHSSMDHVAELGDGGVSVRRAKEEFAALERRFSNLSQHSQELHRSNTRRSTRSGFAKAEKVMSTQSSAPDASDAEKGKAGEEEEFDLAEVLRSGKEEREKAGLKRKQIGVVWEDLEVIGAGGMRINIRNFSSAVIEQFMMPVIQLLGLAGVKLFAPKPKTILYKQSGLLRPGEMCLVIGRPGSGCSTFLKSIANQRDSFMEVNGDVEYAGLGWKEMKKRYAGEIAYNQEDDDHLPTLTVAQTLRFALETKTPRKKIPGVSNAQFREEVLNLLLSMLNIKHTANTNVGNAFMRGVSGGERKRVSIAEMFCGNVALASWDNSTRGLDASTALDYAKSLRLLTDLRHMCTFVSLYQAGEGIYDQFDKVMVLNESRVAYFGPAKEARQYMIGLGYRDLPRQTTADYLSGCTDENERRFADGRDESNVPSTPEAMEKAYIESEIYQRMMAEKEAYKQEMRSDAAVREEFIQAVKDQKHSGVSKKSPYTIPFHAQVYAIAKRQTILKFQDKFGVYTGYGTSIVIALIVGSVYFQLPESASGAFTRGGLLFLGLLFNALTSFSELPGQMLGRPILYRQVGYRFYRPAAFAVAAVFSDIPFNASNIFLFSIILYFMGGLYSSAGAFFMFYLFVFTTFLVMSGFFRTLGVATKDYNVAARLASVLISLMVTYTGYMIPVFAMKRWLFWIYYLNPLSYGYEAIFANEFMRINLTCDEAYTIPRNIPEAGITGFGSGVGPNQLCSITGSGVGQNSVSGSAYMYAGYQYKSNHIWRNFGILIGFWAFFMFLQMLFTEILNHGANHLAIVVYHKPNKELNKLNDRLAERRDAFRRGELEQDLSSLKMAPQPFTWEKLNYHVPVKGGQRQLLNNVYGYVKPGTLTALMGASGAGKTTLLDVLASRKTTGVITGDVLMNGRPIGVEFQRGCAYAEQQDVHEWTTTVREALRFSAYLRQPQDVPKQEKDDYCEDIIELLELQDLADAMIGFPGYGLSVEARKRVTIGVELAAKPDLLLFLDEPTSGLDGQSAYNLVRFLRKLTAAGQKILCTIHQPNALLFQSFDRLLLLQRGGQTVYHGPIGEDSRDLIGYLERNGAKVPGNVNPAEFMLEAIGAGSRKRIGGDWHEKWLNSPEFAQLKEEIEVLKRDALAQPEEKDVNHSQYATSFWFQFKTVLNRTNVALWRNADYEYTRLFAHIAIALVVTLTFLQLNDSLQSLQYKVFAVFFCTILPALILAQIQPQYIMARMTFVREQSSKMYSSTIFALTQMIAEMPYSLGCAVAFFLLLYYGVGFDKASSRAGYFFIMVFFTEVYSVTLGQAVAALSPSIIVAALFNPFLLVMFSVFCGVVAPPSTLPYFWRSWMYQLDPFTRLISGLVSTVLWNQPVVCRDNEYSVFPPPSGQTCQQYAGAFAEAVGGYIANPDSTESCNFCQYSVGQSFYAPLDISYSTRGRDLGIFIAYSVFNVLVLLLAARFLSYTKR</sequence>
<feature type="transmembrane region" description="Helical" evidence="11">
    <location>
        <begin position="1411"/>
        <end position="1433"/>
    </location>
</feature>
<dbReference type="GO" id="GO:0005524">
    <property type="term" value="F:ATP binding"/>
    <property type="evidence" value="ECO:0007669"/>
    <property type="project" value="UniProtKB-KW"/>
</dbReference>
<dbReference type="Pfam" id="PF00005">
    <property type="entry name" value="ABC_tran"/>
    <property type="match status" value="2"/>
</dbReference>
<keyword evidence="8 11" id="KW-0472">Membrane</keyword>
<feature type="domain" description="ABC transporter" evidence="12">
    <location>
        <begin position="233"/>
        <end position="485"/>
    </location>
</feature>
<evidence type="ECO:0000256" key="11">
    <source>
        <dbReference type="SAM" id="Phobius"/>
    </source>
</evidence>
<dbReference type="GO" id="GO:0140359">
    <property type="term" value="F:ABC-type transporter activity"/>
    <property type="evidence" value="ECO:0007669"/>
    <property type="project" value="InterPro"/>
</dbReference>
<dbReference type="InterPro" id="IPR027417">
    <property type="entry name" value="P-loop_NTPase"/>
</dbReference>
<feature type="transmembrane region" description="Helical" evidence="11">
    <location>
        <begin position="631"/>
        <end position="649"/>
    </location>
</feature>
<evidence type="ECO:0000256" key="9">
    <source>
        <dbReference type="ARBA" id="ARBA00051750"/>
    </source>
</evidence>
<comment type="similarity">
    <text evidence="2">Belongs to the ABC transporter superfamily. ABCG family. PDR (TC 3.A.1.205) subfamily.</text>
</comment>
<feature type="region of interest" description="Disordered" evidence="10">
    <location>
        <begin position="1"/>
        <end position="95"/>
    </location>
</feature>
<evidence type="ECO:0000256" key="4">
    <source>
        <dbReference type="ARBA" id="ARBA00022692"/>
    </source>
</evidence>
<evidence type="ECO:0000259" key="12">
    <source>
        <dbReference type="PROSITE" id="PS50893"/>
    </source>
</evidence>
<keyword evidence="14" id="KW-1185">Reference proteome</keyword>
<dbReference type="CDD" id="cd03233">
    <property type="entry name" value="ABCG_PDR_domain1"/>
    <property type="match status" value="1"/>
</dbReference>
<keyword evidence="4 11" id="KW-0812">Transmembrane</keyword>
<comment type="subcellular location">
    <subcellularLocation>
        <location evidence="1">Membrane</location>
        <topology evidence="1">Multi-pass membrane protein</topology>
    </subcellularLocation>
</comment>
<dbReference type="PROSITE" id="PS50893">
    <property type="entry name" value="ABC_TRANSPORTER_2"/>
    <property type="match status" value="2"/>
</dbReference>
<gene>
    <name evidence="13" type="ORF">DB88DRAFT_493239</name>
</gene>
<evidence type="ECO:0000256" key="3">
    <source>
        <dbReference type="ARBA" id="ARBA00022448"/>
    </source>
</evidence>
<evidence type="ECO:0000256" key="6">
    <source>
        <dbReference type="ARBA" id="ARBA00022840"/>
    </source>
</evidence>
<feature type="region of interest" description="Disordered" evidence="10">
    <location>
        <begin position="126"/>
        <end position="172"/>
    </location>
</feature>
<dbReference type="InterPro" id="IPR003439">
    <property type="entry name" value="ABC_transporter-like_ATP-bd"/>
</dbReference>
<protein>
    <submittedName>
        <fullName evidence="13">ABC-2 type transporter-domain-containing protein</fullName>
    </submittedName>
</protein>
<feature type="transmembrane region" description="Helical" evidence="11">
    <location>
        <begin position="228"/>
        <end position="245"/>
    </location>
</feature>
<evidence type="ECO:0000256" key="5">
    <source>
        <dbReference type="ARBA" id="ARBA00022741"/>
    </source>
</evidence>
<comment type="catalytic activity">
    <reaction evidence="9">
        <text>itraconazole(in) + ATP + H2O = itraconazole(out) + ADP + phosphate + H(+)</text>
        <dbReference type="Rhea" id="RHEA:33503"/>
        <dbReference type="ChEBI" id="CHEBI:6076"/>
        <dbReference type="ChEBI" id="CHEBI:15377"/>
        <dbReference type="ChEBI" id="CHEBI:15378"/>
        <dbReference type="ChEBI" id="CHEBI:30616"/>
        <dbReference type="ChEBI" id="CHEBI:43474"/>
        <dbReference type="ChEBI" id="CHEBI:456216"/>
    </reaction>
    <physiologicalReaction direction="left-to-right" evidence="9">
        <dbReference type="Rhea" id="RHEA:33504"/>
    </physiologicalReaction>
</comment>
<organism evidence="13 14">
    <name type="scientific">Papiliotrema laurentii</name>
    <name type="common">Cryptococcus laurentii</name>
    <dbReference type="NCBI Taxonomy" id="5418"/>
    <lineage>
        <taxon>Eukaryota</taxon>
        <taxon>Fungi</taxon>
        <taxon>Dikarya</taxon>
        <taxon>Basidiomycota</taxon>
        <taxon>Agaricomycotina</taxon>
        <taxon>Tremellomycetes</taxon>
        <taxon>Tremellales</taxon>
        <taxon>Rhynchogastremaceae</taxon>
        <taxon>Papiliotrema</taxon>
    </lineage>
</organism>
<name>A0AAD9FP06_PAPLA</name>
<feature type="domain" description="ABC transporter" evidence="12">
    <location>
        <begin position="929"/>
        <end position="1171"/>
    </location>
</feature>
<dbReference type="PROSITE" id="PS00211">
    <property type="entry name" value="ABC_TRANSPORTER_1"/>
    <property type="match status" value="1"/>
</dbReference>
<dbReference type="InterPro" id="IPR003593">
    <property type="entry name" value="AAA+_ATPase"/>
</dbReference>
<feature type="transmembrane region" description="Helical" evidence="11">
    <location>
        <begin position="705"/>
        <end position="726"/>
    </location>
</feature>
<keyword evidence="5" id="KW-0547">Nucleotide-binding</keyword>